<sequence length="222" mass="24733">MSSKKKFNRGSEQQKKTHKNKKFTVKQGNKLNTSSIIPTDIERSIPYTAELYDDGDSQRVEDSDDDFLSNCNVRSPRLKMDSHRKMNDVSNKQNMSTTFVRSTSEKEHDRSKGEGIINVLDKNISLGVSGDGTPSKLNIMDQHAASVTPVLRRSPNLKFFQNDGASSSRTAHPKNAIYSLSRAYQSGDIHANIDGPSCFHKTEDCRTSTHQPTTKPASNQQG</sequence>
<evidence type="ECO:0000256" key="1">
    <source>
        <dbReference type="SAM" id="MobiDB-lite"/>
    </source>
</evidence>
<dbReference type="AlphaFoldDB" id="A0ABD1U7J4"/>
<keyword evidence="3" id="KW-1185">Reference proteome</keyword>
<accession>A0ABD1U7J4</accession>
<reference evidence="3" key="1">
    <citation type="submission" date="2024-07" db="EMBL/GenBank/DDBJ databases">
        <title>Two chromosome-level genome assemblies of Korean endemic species Abeliophyllum distichum and Forsythia ovata (Oleaceae).</title>
        <authorList>
            <person name="Jang H."/>
        </authorList>
    </citation>
    <scope>NUCLEOTIDE SEQUENCE [LARGE SCALE GENOMIC DNA]</scope>
</reference>
<evidence type="ECO:0000313" key="3">
    <source>
        <dbReference type="Proteomes" id="UP001604277"/>
    </source>
</evidence>
<dbReference type="EMBL" id="JBFOLJ010000007">
    <property type="protein sequence ID" value="KAL2520996.1"/>
    <property type="molecule type" value="Genomic_DNA"/>
</dbReference>
<protein>
    <recommendedName>
        <fullName evidence="4">Exophilin 5</fullName>
    </recommendedName>
</protein>
<organism evidence="2 3">
    <name type="scientific">Forsythia ovata</name>
    <dbReference type="NCBI Taxonomy" id="205694"/>
    <lineage>
        <taxon>Eukaryota</taxon>
        <taxon>Viridiplantae</taxon>
        <taxon>Streptophyta</taxon>
        <taxon>Embryophyta</taxon>
        <taxon>Tracheophyta</taxon>
        <taxon>Spermatophyta</taxon>
        <taxon>Magnoliopsida</taxon>
        <taxon>eudicotyledons</taxon>
        <taxon>Gunneridae</taxon>
        <taxon>Pentapetalae</taxon>
        <taxon>asterids</taxon>
        <taxon>lamiids</taxon>
        <taxon>Lamiales</taxon>
        <taxon>Oleaceae</taxon>
        <taxon>Forsythieae</taxon>
        <taxon>Forsythia</taxon>
    </lineage>
</organism>
<dbReference type="Proteomes" id="UP001604277">
    <property type="component" value="Unassembled WGS sequence"/>
</dbReference>
<name>A0ABD1U7J4_9LAMI</name>
<feature type="compositionally biased region" description="Polar residues" evidence="1">
    <location>
        <begin position="208"/>
        <end position="222"/>
    </location>
</feature>
<evidence type="ECO:0008006" key="4">
    <source>
        <dbReference type="Google" id="ProtNLM"/>
    </source>
</evidence>
<feature type="region of interest" description="Disordered" evidence="1">
    <location>
        <begin position="200"/>
        <end position="222"/>
    </location>
</feature>
<evidence type="ECO:0000313" key="2">
    <source>
        <dbReference type="EMBL" id="KAL2520996.1"/>
    </source>
</evidence>
<proteinExistence type="predicted"/>
<feature type="region of interest" description="Disordered" evidence="1">
    <location>
        <begin position="53"/>
        <end position="72"/>
    </location>
</feature>
<gene>
    <name evidence="2" type="ORF">Fot_24919</name>
</gene>
<comment type="caution">
    <text evidence="2">The sequence shown here is derived from an EMBL/GenBank/DDBJ whole genome shotgun (WGS) entry which is preliminary data.</text>
</comment>
<feature type="region of interest" description="Disordered" evidence="1">
    <location>
        <begin position="1"/>
        <end position="37"/>
    </location>
</feature>